<proteinExistence type="predicted"/>
<gene>
    <name evidence="1" type="ORF">L1987_65564</name>
</gene>
<accession>A0ACB9BUW2</accession>
<reference evidence="1 2" key="2">
    <citation type="journal article" date="2022" name="Mol. Ecol. Resour.">
        <title>The genomes of chicory, endive, great burdock and yacon provide insights into Asteraceae paleo-polyploidization history and plant inulin production.</title>
        <authorList>
            <person name="Fan W."/>
            <person name="Wang S."/>
            <person name="Wang H."/>
            <person name="Wang A."/>
            <person name="Jiang F."/>
            <person name="Liu H."/>
            <person name="Zhao H."/>
            <person name="Xu D."/>
            <person name="Zhang Y."/>
        </authorList>
    </citation>
    <scope>NUCLEOTIDE SEQUENCE [LARGE SCALE GENOMIC DNA]</scope>
    <source>
        <strain evidence="2">cv. Yunnan</strain>
        <tissue evidence="1">Leaves</tissue>
    </source>
</reference>
<dbReference type="EMBL" id="CM042039">
    <property type="protein sequence ID" value="KAI3725772.1"/>
    <property type="molecule type" value="Genomic_DNA"/>
</dbReference>
<evidence type="ECO:0000313" key="2">
    <source>
        <dbReference type="Proteomes" id="UP001056120"/>
    </source>
</evidence>
<comment type="caution">
    <text evidence="1">The sequence shown here is derived from an EMBL/GenBank/DDBJ whole genome shotgun (WGS) entry which is preliminary data.</text>
</comment>
<sequence>MKRVSESRSILSLSSWVGWQIKQRNNENPETMTCRVNRHSIEEWLGLELEYDGFEIKPDRVGVGVGVGSAELGYSGSVN</sequence>
<name>A0ACB9BUW2_9ASTR</name>
<evidence type="ECO:0000313" key="1">
    <source>
        <dbReference type="EMBL" id="KAI3725772.1"/>
    </source>
</evidence>
<protein>
    <submittedName>
        <fullName evidence="1">Uncharacterized protein</fullName>
    </submittedName>
</protein>
<organism evidence="1 2">
    <name type="scientific">Smallanthus sonchifolius</name>
    <dbReference type="NCBI Taxonomy" id="185202"/>
    <lineage>
        <taxon>Eukaryota</taxon>
        <taxon>Viridiplantae</taxon>
        <taxon>Streptophyta</taxon>
        <taxon>Embryophyta</taxon>
        <taxon>Tracheophyta</taxon>
        <taxon>Spermatophyta</taxon>
        <taxon>Magnoliopsida</taxon>
        <taxon>eudicotyledons</taxon>
        <taxon>Gunneridae</taxon>
        <taxon>Pentapetalae</taxon>
        <taxon>asterids</taxon>
        <taxon>campanulids</taxon>
        <taxon>Asterales</taxon>
        <taxon>Asteraceae</taxon>
        <taxon>Asteroideae</taxon>
        <taxon>Heliantheae alliance</taxon>
        <taxon>Millerieae</taxon>
        <taxon>Smallanthus</taxon>
    </lineage>
</organism>
<keyword evidence="2" id="KW-1185">Reference proteome</keyword>
<dbReference type="Proteomes" id="UP001056120">
    <property type="component" value="Linkage Group LG22"/>
</dbReference>
<reference evidence="2" key="1">
    <citation type="journal article" date="2022" name="Mol. Ecol. Resour.">
        <title>The genomes of chicory, endive, great burdock and yacon provide insights into Asteraceae palaeo-polyploidization history and plant inulin production.</title>
        <authorList>
            <person name="Fan W."/>
            <person name="Wang S."/>
            <person name="Wang H."/>
            <person name="Wang A."/>
            <person name="Jiang F."/>
            <person name="Liu H."/>
            <person name="Zhao H."/>
            <person name="Xu D."/>
            <person name="Zhang Y."/>
        </authorList>
    </citation>
    <scope>NUCLEOTIDE SEQUENCE [LARGE SCALE GENOMIC DNA]</scope>
    <source>
        <strain evidence="2">cv. Yunnan</strain>
    </source>
</reference>